<keyword evidence="5" id="KW-1185">Reference proteome</keyword>
<dbReference type="AlphaFoldDB" id="A0A0G8VUJ2"/>
<accession>A0A0G8VUJ2</accession>
<protein>
    <recommendedName>
        <fullName evidence="8">Lipoprotein</fullName>
    </recommendedName>
</protein>
<proteinExistence type="predicted"/>
<evidence type="ECO:0000313" key="3">
    <source>
        <dbReference type="EMBL" id="NEL78572.1"/>
    </source>
</evidence>
<reference evidence="3 7" key="3">
    <citation type="submission" date="2019-11" db="EMBL/GenBank/DDBJ databases">
        <title>Genome-resolved metagenomics to study the prevalence of co-infection and intraspecific heterogeneity among plant pathogen metapopulations.</title>
        <authorList>
            <person name="Newberry E."/>
            <person name="Bhandari R."/>
            <person name="Kemble J."/>
            <person name="Sikora E."/>
            <person name="Potnis N."/>
        </authorList>
    </citation>
    <scope>NUCLEOTIDE SEQUENCE [LARGE SCALE GENOMIC DNA]</scope>
    <source>
        <strain evidence="3">Xp_Tom_Tuscaloosa_18b</strain>
    </source>
</reference>
<evidence type="ECO:0000313" key="7">
    <source>
        <dbReference type="Proteomes" id="UP000471082"/>
    </source>
</evidence>
<dbReference type="EMBL" id="JAAGYU010000152">
    <property type="protein sequence ID" value="NEL78572.1"/>
    <property type="molecule type" value="Genomic_DNA"/>
</dbReference>
<feature type="signal peptide" evidence="1">
    <location>
        <begin position="1"/>
        <end position="19"/>
    </location>
</feature>
<dbReference type="EMBL" id="JZUY01000040">
    <property type="protein sequence ID" value="KLC05535.1"/>
    <property type="molecule type" value="Genomic_DNA"/>
</dbReference>
<gene>
    <name evidence="4" type="ORF">DB769_22670</name>
    <name evidence="3" type="ORF">G3W61_20370</name>
    <name evidence="2" type="ORF">XP315_11185</name>
</gene>
<sequence>MKHARIGLVALTMALGLTACGGKPSSDNAKEAFVQLLKDSGAGQVTDVQQFELSGCVEAEGAEGYRCDTRGQAVLNIEGRQVPIPVSKNLRYVRESGTWRAYAK</sequence>
<comment type="caution">
    <text evidence="3">The sequence shown here is derived from an EMBL/GenBank/DDBJ whole genome shotgun (WGS) entry which is preliminary data.</text>
</comment>
<name>A0A0G8VUJ2_XANPE</name>
<feature type="chain" id="PRO_5044542681" description="Lipoprotein" evidence="1">
    <location>
        <begin position="20"/>
        <end position="104"/>
    </location>
</feature>
<evidence type="ECO:0000313" key="2">
    <source>
        <dbReference type="EMBL" id="KLC05535.1"/>
    </source>
</evidence>
<organism evidence="3 7">
    <name type="scientific">Xanthomonas perforans</name>
    <dbReference type="NCBI Taxonomy" id="442694"/>
    <lineage>
        <taxon>Bacteria</taxon>
        <taxon>Pseudomonadati</taxon>
        <taxon>Pseudomonadota</taxon>
        <taxon>Gammaproteobacteria</taxon>
        <taxon>Lysobacterales</taxon>
        <taxon>Lysobacteraceae</taxon>
        <taxon>Xanthomonas</taxon>
    </lineage>
</organism>
<evidence type="ECO:0000256" key="1">
    <source>
        <dbReference type="SAM" id="SignalP"/>
    </source>
</evidence>
<dbReference type="Proteomes" id="UP000471082">
    <property type="component" value="Unassembled WGS sequence"/>
</dbReference>
<evidence type="ECO:0000313" key="4">
    <source>
        <dbReference type="EMBL" id="RXD48299.1"/>
    </source>
</evidence>
<dbReference type="GeneID" id="61777984"/>
<evidence type="ECO:0008006" key="8">
    <source>
        <dbReference type="Google" id="ProtNLM"/>
    </source>
</evidence>
<dbReference type="Proteomes" id="UP000035369">
    <property type="component" value="Unassembled WGS sequence"/>
</dbReference>
<dbReference type="RefSeq" id="WP_008573349.1">
    <property type="nucleotide sequence ID" value="NZ_CP018475.1"/>
</dbReference>
<evidence type="ECO:0000313" key="6">
    <source>
        <dbReference type="Proteomes" id="UP000289372"/>
    </source>
</evidence>
<reference evidence="2 5" key="1">
    <citation type="submission" date="2015-02" db="EMBL/GenBank/DDBJ databases">
        <title>Whole genome sequencing of multiple isolates of three species of pepper and tomato-infecting xanthomonads reveals genetic diversity in field strains and pinpoints effectors responsible for host specificity.</title>
        <authorList>
            <person name="Schwartz A."/>
            <person name="Dahlbeck D."/>
            <person name="Staskawicz B."/>
            <person name="Bart R."/>
            <person name="Potnis N."/>
            <person name="Minsavage G."/>
            <person name="Timilsina S."/>
            <person name="Goss E."/>
            <person name="Jones J."/>
            <person name="Vallad G."/>
            <person name="Barak J."/>
            <person name="Miller S."/>
            <person name="Ritchie D."/>
            <person name="Martins J.Jr."/>
            <person name="Patane J.S."/>
            <person name="Setubal J.C."/>
        </authorList>
    </citation>
    <scope>NUCLEOTIDE SEQUENCE [LARGE SCALE GENOMIC DNA]</scope>
    <source>
        <strain evidence="2 5">Xp3-15</strain>
    </source>
</reference>
<keyword evidence="1" id="KW-0732">Signal</keyword>
<dbReference type="PROSITE" id="PS51257">
    <property type="entry name" value="PROKAR_LIPOPROTEIN"/>
    <property type="match status" value="1"/>
</dbReference>
<reference evidence="4 6" key="2">
    <citation type="submission" date="2018-02" db="EMBL/GenBank/DDBJ databases">
        <title>Characterization of Xanthomonas diversity in transplant houses and field plants.</title>
        <authorList>
            <person name="Abrahamian P."/>
            <person name="Timilsina S."/>
            <person name="Minsavage G.V."/>
            <person name="Goss E.M."/>
            <person name="Jones J.B."/>
            <person name="Vallad G.E."/>
        </authorList>
    </citation>
    <scope>NUCLEOTIDE SEQUENCE [LARGE SCALE GENOMIC DNA]</scope>
    <source>
        <strain evidence="4 6">GEV2132</strain>
    </source>
</reference>
<dbReference type="Proteomes" id="UP000289372">
    <property type="component" value="Unassembled WGS sequence"/>
</dbReference>
<dbReference type="KEGG" id="xpe:BJD13_11290"/>
<evidence type="ECO:0000313" key="5">
    <source>
        <dbReference type="Proteomes" id="UP000035369"/>
    </source>
</evidence>
<dbReference type="EMBL" id="PUUL01000169">
    <property type="protein sequence ID" value="RXD48299.1"/>
    <property type="molecule type" value="Genomic_DNA"/>
</dbReference>